<protein>
    <submittedName>
        <fullName evidence="1">Uncharacterized protein</fullName>
    </submittedName>
</protein>
<dbReference type="Proteomes" id="UP000779809">
    <property type="component" value="Unassembled WGS sequence"/>
</dbReference>
<gene>
    <name evidence="1" type="ORF">HYX28_08900</name>
</gene>
<evidence type="ECO:0000313" key="1">
    <source>
        <dbReference type="EMBL" id="MBI2678887.1"/>
    </source>
</evidence>
<sequence length="120" mass="13372">MYSDFQAHDRWSGKPVHCVFQALITAISTRHADAIDVKFFVDGRPVWIAMPHTAWVEFHARSGGRVLTDPLAIQAAGHYLKQAIEDGSESGREMYSLSTEETLRHVQAVLAEKPVPAETL</sequence>
<comment type="caution">
    <text evidence="1">The sequence shown here is derived from an EMBL/GenBank/DDBJ whole genome shotgun (WGS) entry which is preliminary data.</text>
</comment>
<reference evidence="1" key="1">
    <citation type="submission" date="2020-07" db="EMBL/GenBank/DDBJ databases">
        <title>Huge and variable diversity of episymbiotic CPR bacteria and DPANN archaea in groundwater ecosystems.</title>
        <authorList>
            <person name="He C.Y."/>
            <person name="Keren R."/>
            <person name="Whittaker M."/>
            <person name="Farag I.F."/>
            <person name="Doudna J."/>
            <person name="Cate J.H.D."/>
            <person name="Banfield J.F."/>
        </authorList>
    </citation>
    <scope>NUCLEOTIDE SEQUENCE</scope>
    <source>
        <strain evidence="1">NC_groundwater_580_Pr5_B-0.1um_64_19</strain>
    </source>
</reference>
<accession>A0A932A916</accession>
<name>A0A932A916_9BACT</name>
<evidence type="ECO:0000313" key="2">
    <source>
        <dbReference type="Proteomes" id="UP000779809"/>
    </source>
</evidence>
<proteinExistence type="predicted"/>
<dbReference type="AlphaFoldDB" id="A0A932A916"/>
<organism evidence="1 2">
    <name type="scientific">Candidatus Korobacter versatilis</name>
    <dbReference type="NCBI Taxonomy" id="658062"/>
    <lineage>
        <taxon>Bacteria</taxon>
        <taxon>Pseudomonadati</taxon>
        <taxon>Acidobacteriota</taxon>
        <taxon>Terriglobia</taxon>
        <taxon>Terriglobales</taxon>
        <taxon>Candidatus Korobacteraceae</taxon>
        <taxon>Candidatus Korobacter</taxon>
    </lineage>
</organism>
<dbReference type="EMBL" id="JACPNR010000011">
    <property type="protein sequence ID" value="MBI2678887.1"/>
    <property type="molecule type" value="Genomic_DNA"/>
</dbReference>